<dbReference type="InterPro" id="IPR039988">
    <property type="entry name" value="MTTP"/>
</dbReference>
<protein>
    <recommendedName>
        <fullName evidence="9">Vitellogenin domain-containing protein</fullName>
    </recommendedName>
</protein>
<dbReference type="InterPro" id="IPR011030">
    <property type="entry name" value="Lipovitellin_superhlx_dom"/>
</dbReference>
<proteinExistence type="predicted"/>
<dbReference type="FunFam" id="1.25.10.20:FF:000001">
    <property type="entry name" value="microsomal triglyceride transfer protein large subunit"/>
    <property type="match status" value="1"/>
</dbReference>
<organism evidence="10 11">
    <name type="scientific">Chiloscyllium punctatum</name>
    <name type="common">Brownbanded bambooshark</name>
    <name type="synonym">Hemiscyllium punctatum</name>
    <dbReference type="NCBI Taxonomy" id="137246"/>
    <lineage>
        <taxon>Eukaryota</taxon>
        <taxon>Metazoa</taxon>
        <taxon>Chordata</taxon>
        <taxon>Craniata</taxon>
        <taxon>Vertebrata</taxon>
        <taxon>Chondrichthyes</taxon>
        <taxon>Elasmobranchii</taxon>
        <taxon>Galeomorphii</taxon>
        <taxon>Galeoidea</taxon>
        <taxon>Orectolobiformes</taxon>
        <taxon>Hemiscylliidae</taxon>
        <taxon>Chiloscyllium</taxon>
    </lineage>
</organism>
<dbReference type="FunFam" id="2.30.230.10:FF:000001">
    <property type="entry name" value="Microsomal triglyceride transfer protein large subunit"/>
    <property type="match status" value="1"/>
</dbReference>
<dbReference type="PANTHER" id="PTHR13024">
    <property type="entry name" value="MICROSOMAL TRIGLYCERIDE TRANSFER PROTEIN, LARGE SUBUNIT"/>
    <property type="match status" value="1"/>
</dbReference>
<dbReference type="SUPFAM" id="SSF56968">
    <property type="entry name" value="Lipovitellin-phosvitin complex, beta-sheet shell regions"/>
    <property type="match status" value="1"/>
</dbReference>
<evidence type="ECO:0000256" key="6">
    <source>
        <dbReference type="ARBA" id="ARBA00023157"/>
    </source>
</evidence>
<comment type="caution">
    <text evidence="7">Lacks conserved residue(s) required for the propagation of feature annotation.</text>
</comment>
<dbReference type="GO" id="GO:0016323">
    <property type="term" value="C:basolateral plasma membrane"/>
    <property type="evidence" value="ECO:0007669"/>
    <property type="project" value="TreeGrafter"/>
</dbReference>
<reference evidence="10 11" key="1">
    <citation type="journal article" date="2018" name="Nat. Ecol. Evol.">
        <title>Shark genomes provide insights into elasmobranch evolution and the origin of vertebrates.</title>
        <authorList>
            <person name="Hara Y"/>
            <person name="Yamaguchi K"/>
            <person name="Onimaru K"/>
            <person name="Kadota M"/>
            <person name="Koyanagi M"/>
            <person name="Keeley SD"/>
            <person name="Tatsumi K"/>
            <person name="Tanaka K"/>
            <person name="Motone F"/>
            <person name="Kageyama Y"/>
            <person name="Nozu R"/>
            <person name="Adachi N"/>
            <person name="Nishimura O"/>
            <person name="Nakagawa R"/>
            <person name="Tanegashima C"/>
            <person name="Kiyatake I"/>
            <person name="Matsumoto R"/>
            <person name="Murakumo K"/>
            <person name="Nishida K"/>
            <person name="Terakita A"/>
            <person name="Kuratani S"/>
            <person name="Sato K"/>
            <person name="Hyodo S Kuraku.S."/>
        </authorList>
    </citation>
    <scope>NUCLEOTIDE SEQUENCE [LARGE SCALE GENOMIC DNA]</scope>
</reference>
<evidence type="ECO:0000256" key="1">
    <source>
        <dbReference type="ARBA" id="ARBA00004240"/>
    </source>
</evidence>
<feature type="disulfide bond" evidence="7">
    <location>
        <begin position="439"/>
        <end position="444"/>
    </location>
</feature>
<dbReference type="OMA" id="HVWGGSA"/>
<dbReference type="EMBL" id="BEZZ01000568">
    <property type="protein sequence ID" value="GCC34091.1"/>
    <property type="molecule type" value="Genomic_DNA"/>
</dbReference>
<dbReference type="InterPro" id="IPR045811">
    <property type="entry name" value="MTP_lip-bd"/>
</dbReference>
<evidence type="ECO:0000256" key="4">
    <source>
        <dbReference type="ARBA" id="ARBA00022824"/>
    </source>
</evidence>
<feature type="chain" id="PRO_5019393046" description="Vitellogenin domain-containing protein" evidence="8">
    <location>
        <begin position="19"/>
        <end position="891"/>
    </location>
</feature>
<dbReference type="Pfam" id="PF01347">
    <property type="entry name" value="Vitellogenin_N"/>
    <property type="match status" value="1"/>
</dbReference>
<evidence type="ECO:0000313" key="10">
    <source>
        <dbReference type="EMBL" id="GCC34091.1"/>
    </source>
</evidence>
<comment type="subcellular location">
    <subcellularLocation>
        <location evidence="1">Endoplasmic reticulum</location>
    </subcellularLocation>
</comment>
<evidence type="ECO:0000256" key="7">
    <source>
        <dbReference type="PROSITE-ProRule" id="PRU00557"/>
    </source>
</evidence>
<dbReference type="OrthoDB" id="5865932at2759"/>
<keyword evidence="6 7" id="KW-1015">Disulfide bond</keyword>
<comment type="caution">
    <text evidence="10">The sequence shown here is derived from an EMBL/GenBank/DDBJ whole genome shotgun (WGS) entry which is preliminary data.</text>
</comment>
<accession>A0A401SUL9</accession>
<dbReference type="GO" id="GO:0008289">
    <property type="term" value="F:lipid binding"/>
    <property type="evidence" value="ECO:0007669"/>
    <property type="project" value="InterPro"/>
</dbReference>
<dbReference type="PANTHER" id="PTHR13024:SF1">
    <property type="entry name" value="MICROSOMAL TRIGLYCERIDE TRANSFER PROTEIN LARGE SUBUNIT"/>
    <property type="match status" value="1"/>
</dbReference>
<dbReference type="Proteomes" id="UP000287033">
    <property type="component" value="Unassembled WGS sequence"/>
</dbReference>
<keyword evidence="11" id="KW-1185">Reference proteome</keyword>
<dbReference type="GO" id="GO:0120013">
    <property type="term" value="F:lipid transfer activity"/>
    <property type="evidence" value="ECO:0007669"/>
    <property type="project" value="UniProtKB-ARBA"/>
</dbReference>
<dbReference type="GO" id="GO:0042632">
    <property type="term" value="P:cholesterol homeostasis"/>
    <property type="evidence" value="ECO:0007669"/>
    <property type="project" value="TreeGrafter"/>
</dbReference>
<name>A0A401SUL9_CHIPU</name>
<dbReference type="Gene3D" id="1.25.10.20">
    <property type="entry name" value="Vitellinogen, superhelical"/>
    <property type="match status" value="1"/>
</dbReference>
<dbReference type="GO" id="GO:0005548">
    <property type="term" value="F:phospholipid transporter activity"/>
    <property type="evidence" value="ECO:0007669"/>
    <property type="project" value="InterPro"/>
</dbReference>
<keyword evidence="4" id="KW-0256">Endoplasmic reticulum</keyword>
<keyword evidence="3 8" id="KW-0732">Signal</keyword>
<dbReference type="STRING" id="137246.A0A401SUL9"/>
<dbReference type="InterPro" id="IPR015819">
    <property type="entry name" value="Lipid_transp_b-sht_shell"/>
</dbReference>
<sequence>MSTLGVLLILLISSSISAKPQRGGLRFNAEKTYKYSYTMEVQLDRGRGTDKDSAGFKIASNINVDLLWRNSSNEEDQLIRITITDVNFENVSERTDDKNIFKDSTGGGILGKTNLAALKSPVLIHWINGKVKTLYSFSNEPVIIQNIKRGLTSLFQVQLTTTSQTEVDVSGKCKVNYQAHDNKVTKVKLLDSCKGVQRGFTSHSKVLGVNTTSTSASIYLLEKNLIHSVLSEEHILVSLNLRQELAAKVLSKQRLEFQLTKTGPKQIQAQQISSVVNSVNPEYVSIPLTSAAVKVTCKRCPSLIEYWKTIREELEPKNLAKASATRSFLLLVQALRKAKKEDILKVLRSEKDSTLPQLVDAVTSAQTSASLAAMLEFLDFGNDSSTILQERFLYACGFASHPTEELLKALMAKLNGKIKSNDIRETVVIIIGALIRKFCQKGQCELPAVIKAKEIILNGAESAKKESDIEMYILSLKNSLLPDAIPILLKHAESGTGPISNIAVSTIQKYERVYITEEVRKTMNRIYHQNRRTHEKTVRTSAADIIFNNNPSYMEVKNILLSIGELPTEMSKYLLSKIQDILRFKLPGSEMIWKVLKDTVVHNYDRFSKIGSSSAYSGYMKQETDSSSTYSLDILYSGSGILRKSNMNIFIFSQETELQATQVVIEAQGLESLIAAKADEGEGDLESLAGMSAVLFGVQLKPVTFFRGYSDLMAKMFTATGEPMNVVKGLILLVDHAQSFQLQSGLKAIVEFQGGLAIDISGGMDFSLWYQESKTTVTNRGAVVVVGNITVDSLFIKSGVEVSVETEALLDFISTVKFSEYPFLVCMQMVKDEFPFRQYVTKYESLPSGKSYVSRKGRKMLVAGSEFPLHHENSAMCKKIFAKESDSEEWF</sequence>
<keyword evidence="5" id="KW-0445">Lipid transport</keyword>
<evidence type="ECO:0000256" key="8">
    <source>
        <dbReference type="SAM" id="SignalP"/>
    </source>
</evidence>
<dbReference type="AlphaFoldDB" id="A0A401SUL9"/>
<feature type="signal peptide" evidence="8">
    <location>
        <begin position="1"/>
        <end position="18"/>
    </location>
</feature>
<dbReference type="Pfam" id="PF19444">
    <property type="entry name" value="MTP_lip_bd"/>
    <property type="match status" value="1"/>
</dbReference>
<evidence type="ECO:0000256" key="3">
    <source>
        <dbReference type="ARBA" id="ARBA00022729"/>
    </source>
</evidence>
<evidence type="ECO:0000256" key="5">
    <source>
        <dbReference type="ARBA" id="ARBA00023055"/>
    </source>
</evidence>
<dbReference type="InterPro" id="IPR001747">
    <property type="entry name" value="Vitellogenin_N"/>
</dbReference>
<dbReference type="Gene3D" id="2.30.230.10">
    <property type="entry name" value="Lipovitellin, beta-sheet shell regions, chain A"/>
    <property type="match status" value="1"/>
</dbReference>
<keyword evidence="2" id="KW-0813">Transport</keyword>
<dbReference type="GO" id="GO:0005783">
    <property type="term" value="C:endoplasmic reticulum"/>
    <property type="evidence" value="ECO:0007669"/>
    <property type="project" value="UniProtKB-SubCell"/>
</dbReference>
<dbReference type="SMART" id="SM00638">
    <property type="entry name" value="LPD_N"/>
    <property type="match status" value="1"/>
</dbReference>
<evidence type="ECO:0000313" key="11">
    <source>
        <dbReference type="Proteomes" id="UP000287033"/>
    </source>
</evidence>
<dbReference type="GO" id="GO:0042157">
    <property type="term" value="P:lipoprotein metabolic process"/>
    <property type="evidence" value="ECO:0007669"/>
    <property type="project" value="TreeGrafter"/>
</dbReference>
<dbReference type="PROSITE" id="PS51211">
    <property type="entry name" value="VITELLOGENIN"/>
    <property type="match status" value="1"/>
</dbReference>
<gene>
    <name evidence="10" type="ORF">chiPu_0012564</name>
</gene>
<dbReference type="GO" id="GO:0005794">
    <property type="term" value="C:Golgi apparatus"/>
    <property type="evidence" value="ECO:0007669"/>
    <property type="project" value="TreeGrafter"/>
</dbReference>
<evidence type="ECO:0000256" key="2">
    <source>
        <dbReference type="ARBA" id="ARBA00022448"/>
    </source>
</evidence>
<feature type="domain" description="Vitellogenin" evidence="9">
    <location>
        <begin position="27"/>
        <end position="663"/>
    </location>
</feature>
<dbReference type="InterPro" id="IPR015816">
    <property type="entry name" value="Vitellinogen_b-sht_N"/>
</dbReference>
<evidence type="ECO:0000259" key="9">
    <source>
        <dbReference type="PROSITE" id="PS51211"/>
    </source>
</evidence>
<dbReference type="SUPFAM" id="SSF48431">
    <property type="entry name" value="Lipovitellin-phosvitin complex, superhelical domain"/>
    <property type="match status" value="1"/>
</dbReference>